<proteinExistence type="predicted"/>
<dbReference type="AlphaFoldDB" id="A0A8J6P281"/>
<name>A0A8J6P281_9BACT</name>
<sequence length="165" mass="19019">MRGKTMKFVRAFLIVILIKAILIFPSALASKGEFFDFNGVWEGHIKGFHAPLLRNERTHVFKTRLWVKGDEVQVFYHKDQKWNEVKAGAFRIFKHKSNALIYAINSGTDQDGVWVETWSFSVTKKDKNSLLVYWYSVINNVDAPLEEDYSRIATGASGVFRKIKS</sequence>
<dbReference type="Proteomes" id="UP000605201">
    <property type="component" value="Unassembled WGS sequence"/>
</dbReference>
<evidence type="ECO:0000313" key="1">
    <source>
        <dbReference type="EMBL" id="MBC8431787.1"/>
    </source>
</evidence>
<protein>
    <submittedName>
        <fullName evidence="1">Uncharacterized protein</fullName>
    </submittedName>
</protein>
<dbReference type="EMBL" id="JACNIG010000176">
    <property type="protein sequence ID" value="MBC8431787.1"/>
    <property type="molecule type" value="Genomic_DNA"/>
</dbReference>
<evidence type="ECO:0000313" key="2">
    <source>
        <dbReference type="Proteomes" id="UP000605201"/>
    </source>
</evidence>
<reference evidence="1 2" key="1">
    <citation type="submission" date="2020-08" db="EMBL/GenBank/DDBJ databases">
        <title>Bridging the membrane lipid divide: bacteria of the FCB group superphylum have the potential to synthesize archaeal ether lipids.</title>
        <authorList>
            <person name="Villanueva L."/>
            <person name="Von Meijenfeldt F.A.B."/>
            <person name="Westbye A.B."/>
            <person name="Yadav S."/>
            <person name="Hopmans E.C."/>
            <person name="Dutilh B.E."/>
            <person name="Sinninghe Damste J.S."/>
        </authorList>
    </citation>
    <scope>NUCLEOTIDE SEQUENCE [LARGE SCALE GENOMIC DNA]</scope>
    <source>
        <strain evidence="1">NIOZ-UU17</strain>
    </source>
</reference>
<gene>
    <name evidence="1" type="ORF">H8D96_07685</name>
</gene>
<comment type="caution">
    <text evidence="1">The sequence shown here is derived from an EMBL/GenBank/DDBJ whole genome shotgun (WGS) entry which is preliminary data.</text>
</comment>
<organism evidence="1 2">
    <name type="scientific">Candidatus Desulfatibia vada</name>
    <dbReference type="NCBI Taxonomy" id="2841696"/>
    <lineage>
        <taxon>Bacteria</taxon>
        <taxon>Pseudomonadati</taxon>
        <taxon>Thermodesulfobacteriota</taxon>
        <taxon>Desulfobacteria</taxon>
        <taxon>Desulfobacterales</taxon>
        <taxon>Desulfobacterales incertae sedis</taxon>
        <taxon>Candidatus Desulfatibia</taxon>
    </lineage>
</organism>
<accession>A0A8J6P281</accession>